<dbReference type="InterPro" id="IPR007372">
    <property type="entry name" value="Lipid/polyisoprenoid-bd_YceI"/>
</dbReference>
<dbReference type="AlphaFoldDB" id="A0A941E8N8"/>
<comment type="caution">
    <text evidence="3">The sequence shown here is derived from an EMBL/GenBank/DDBJ whole genome shotgun (WGS) entry which is preliminary data.</text>
</comment>
<evidence type="ECO:0000256" key="1">
    <source>
        <dbReference type="ARBA" id="ARBA00008812"/>
    </source>
</evidence>
<reference evidence="3" key="1">
    <citation type="submission" date="2021-04" db="EMBL/GenBank/DDBJ databases">
        <title>Genome based classification of Actinospica acidithermotolerans sp. nov., an actinobacterium isolated from an Indonesian hot spring.</title>
        <authorList>
            <person name="Kusuma A.B."/>
            <person name="Putra K.E."/>
            <person name="Nafisah S."/>
            <person name="Loh J."/>
            <person name="Nouioui I."/>
            <person name="Goodfellow M."/>
        </authorList>
    </citation>
    <scope>NUCLEOTIDE SEQUENCE</scope>
    <source>
        <strain evidence="3">MGRD01-02</strain>
    </source>
</reference>
<accession>A0A941E8N8</accession>
<dbReference type="Proteomes" id="UP000676325">
    <property type="component" value="Unassembled WGS sequence"/>
</dbReference>
<dbReference type="SUPFAM" id="SSF101874">
    <property type="entry name" value="YceI-like"/>
    <property type="match status" value="1"/>
</dbReference>
<keyword evidence="4" id="KW-1185">Reference proteome</keyword>
<evidence type="ECO:0000313" key="3">
    <source>
        <dbReference type="EMBL" id="MBR7827041.1"/>
    </source>
</evidence>
<protein>
    <submittedName>
        <fullName evidence="3">YceI family protein</fullName>
    </submittedName>
</protein>
<gene>
    <name evidence="3" type="ORF">KDK95_12055</name>
</gene>
<organism evidence="3 4">
    <name type="scientific">Actinospica acidithermotolerans</name>
    <dbReference type="NCBI Taxonomy" id="2828514"/>
    <lineage>
        <taxon>Bacteria</taxon>
        <taxon>Bacillati</taxon>
        <taxon>Actinomycetota</taxon>
        <taxon>Actinomycetes</taxon>
        <taxon>Catenulisporales</taxon>
        <taxon>Actinospicaceae</taxon>
        <taxon>Actinospica</taxon>
    </lineage>
</organism>
<dbReference type="EMBL" id="JAGSOH010000027">
    <property type="protein sequence ID" value="MBR7827041.1"/>
    <property type="molecule type" value="Genomic_DNA"/>
</dbReference>
<evidence type="ECO:0000259" key="2">
    <source>
        <dbReference type="SMART" id="SM00867"/>
    </source>
</evidence>
<dbReference type="RefSeq" id="WP_212518188.1">
    <property type="nucleotide sequence ID" value="NZ_JAGSOH010000027.1"/>
</dbReference>
<dbReference type="Gene3D" id="2.40.128.110">
    <property type="entry name" value="Lipid/polyisoprenoid-binding, YceI-like"/>
    <property type="match status" value="1"/>
</dbReference>
<sequence length="186" mass="19452">MSAPAGRHAIGPDRGRVLLRTYRQGLAASAGHDLVVEFARWSAELTVDGSGVTGLTAVLDVTSFTVVEGTGGVKPLSDRDKREIAATARKQLSSDRFPEARFAATAFTPGESGGGTVSGTLTLVGRERPFALTVASPADERYHASGQVVQSEFGIKPYSGFFGALKLRDAVDVEIDVDLSGLGGGW</sequence>
<proteinExistence type="inferred from homology"/>
<name>A0A941E8N8_9ACTN</name>
<evidence type="ECO:0000313" key="4">
    <source>
        <dbReference type="Proteomes" id="UP000676325"/>
    </source>
</evidence>
<comment type="similarity">
    <text evidence="1">Belongs to the UPF0312 family.</text>
</comment>
<dbReference type="InterPro" id="IPR036761">
    <property type="entry name" value="TTHA0802/YceI-like_sf"/>
</dbReference>
<dbReference type="SMART" id="SM00867">
    <property type="entry name" value="YceI"/>
    <property type="match status" value="1"/>
</dbReference>
<dbReference type="Pfam" id="PF04264">
    <property type="entry name" value="YceI"/>
    <property type="match status" value="1"/>
</dbReference>
<feature type="domain" description="Lipid/polyisoprenoid-binding YceI-like" evidence="2">
    <location>
        <begin position="7"/>
        <end position="180"/>
    </location>
</feature>